<sequence>MQCLACDKLLPKNFFADSLWRWEQGGGPEPDWVWRCKACELQKPVAQRTTWWFWKKFLYQFEELERHGVPELLEEYFLDHRNVNHDAWHQRADAPRLGHKFPALLSALLLRLLGCKYFDTPCGGGRWFEAFMEHSRRANLHDVADTMEKSVRNLWQTLKYSPYDHNEIDAMITTSVQLHSLEKEIWSKV</sequence>
<accession>A0ABP0MML3</accession>
<keyword evidence="2" id="KW-1185">Reference proteome</keyword>
<proteinExistence type="predicted"/>
<comment type="caution">
    <text evidence="1">The sequence shown here is derived from an EMBL/GenBank/DDBJ whole genome shotgun (WGS) entry which is preliminary data.</text>
</comment>
<feature type="non-terminal residue" evidence="1">
    <location>
        <position position="189"/>
    </location>
</feature>
<name>A0ABP0MML3_9DINO</name>
<protein>
    <submittedName>
        <fullName evidence="1">Uncharacterized protein</fullName>
    </submittedName>
</protein>
<dbReference type="Proteomes" id="UP001642484">
    <property type="component" value="Unassembled WGS sequence"/>
</dbReference>
<reference evidence="1 2" key="1">
    <citation type="submission" date="2024-02" db="EMBL/GenBank/DDBJ databases">
        <authorList>
            <person name="Chen Y."/>
            <person name="Shah S."/>
            <person name="Dougan E. K."/>
            <person name="Thang M."/>
            <person name="Chan C."/>
        </authorList>
    </citation>
    <scope>NUCLEOTIDE SEQUENCE [LARGE SCALE GENOMIC DNA]</scope>
</reference>
<organism evidence="1 2">
    <name type="scientific">Durusdinium trenchii</name>
    <dbReference type="NCBI Taxonomy" id="1381693"/>
    <lineage>
        <taxon>Eukaryota</taxon>
        <taxon>Sar</taxon>
        <taxon>Alveolata</taxon>
        <taxon>Dinophyceae</taxon>
        <taxon>Suessiales</taxon>
        <taxon>Symbiodiniaceae</taxon>
        <taxon>Durusdinium</taxon>
    </lineage>
</organism>
<evidence type="ECO:0000313" key="2">
    <source>
        <dbReference type="Proteomes" id="UP001642484"/>
    </source>
</evidence>
<evidence type="ECO:0000313" key="1">
    <source>
        <dbReference type="EMBL" id="CAK9052723.1"/>
    </source>
</evidence>
<gene>
    <name evidence="1" type="ORF">CCMP2556_LOCUS26582</name>
</gene>
<dbReference type="EMBL" id="CAXAMN010018615">
    <property type="protein sequence ID" value="CAK9052723.1"/>
    <property type="molecule type" value="Genomic_DNA"/>
</dbReference>
<feature type="non-terminal residue" evidence="1">
    <location>
        <position position="1"/>
    </location>
</feature>